<dbReference type="Pfam" id="PF06527">
    <property type="entry name" value="TniQ"/>
    <property type="match status" value="1"/>
</dbReference>
<dbReference type="Proteomes" id="UP000298460">
    <property type="component" value="Unassembled WGS sequence"/>
</dbReference>
<evidence type="ECO:0000259" key="1">
    <source>
        <dbReference type="Pfam" id="PF06527"/>
    </source>
</evidence>
<name>A0A4Z0R2G2_9FIRM</name>
<dbReference type="EMBL" id="SPQQ01000007">
    <property type="protein sequence ID" value="TGE36689.1"/>
    <property type="molecule type" value="Genomic_DNA"/>
</dbReference>
<evidence type="ECO:0000313" key="3">
    <source>
        <dbReference type="Proteomes" id="UP000298460"/>
    </source>
</evidence>
<dbReference type="InterPro" id="IPR009492">
    <property type="entry name" value="TniQ"/>
</dbReference>
<keyword evidence="3" id="KW-1185">Reference proteome</keyword>
<accession>A0A4Z0R2G2</accession>
<gene>
    <name evidence="2" type="ORF">E4K67_19905</name>
</gene>
<evidence type="ECO:0000313" key="2">
    <source>
        <dbReference type="EMBL" id="TGE36689.1"/>
    </source>
</evidence>
<reference evidence="2 3" key="1">
    <citation type="submission" date="2019-03" db="EMBL/GenBank/DDBJ databases">
        <title>Draft Genome Sequence of Desulfosporosinus fructosivorans Strain 63.6F, Isolated from Marine Sediment in the Baltic Sea.</title>
        <authorList>
            <person name="Hausmann B."/>
            <person name="Vandieken V."/>
            <person name="Pjevac P."/>
            <person name="Schreck K."/>
            <person name="Herbold C.W."/>
            <person name="Loy A."/>
        </authorList>
    </citation>
    <scope>NUCLEOTIDE SEQUENCE [LARGE SCALE GENOMIC DNA]</scope>
    <source>
        <strain evidence="2 3">63.6F</strain>
    </source>
</reference>
<dbReference type="RefSeq" id="WP_135549901.1">
    <property type="nucleotide sequence ID" value="NZ_SPQQ01000007.1"/>
</dbReference>
<protein>
    <recommendedName>
        <fullName evidence="1">TniQ domain-containing protein</fullName>
    </recommendedName>
</protein>
<proteinExistence type="predicted"/>
<comment type="caution">
    <text evidence="2">The sequence shown here is derived from an EMBL/GenBank/DDBJ whole genome shotgun (WGS) entry which is preliminary data.</text>
</comment>
<dbReference type="AlphaFoldDB" id="A0A4Z0R2G2"/>
<organism evidence="2 3">
    <name type="scientific">Desulfosporosinus fructosivorans</name>
    <dbReference type="NCBI Taxonomy" id="2018669"/>
    <lineage>
        <taxon>Bacteria</taxon>
        <taxon>Bacillati</taxon>
        <taxon>Bacillota</taxon>
        <taxon>Clostridia</taxon>
        <taxon>Eubacteriales</taxon>
        <taxon>Desulfitobacteriaceae</taxon>
        <taxon>Desulfosporosinus</taxon>
    </lineage>
</organism>
<sequence>MEMNSELLTCGEILISRLYNLSPMGVGTSKVESLISYLCRLAEAHSVVPGTLLKSEIFPKLYKEYLLKSMKDGGSRYYDAASALLGVGKMAQNLVSVLELQTFRKDLRYLTLLPWQNFVTARELIRPIKSWCPQCLASWRENNQEIYEPLIWNIQEVEVCNIHRRFIMTRCPSCHKQIPLLSRKSRCGYCSICGVWLGSMDKDLSVDPSDYQLEVAENVEQLLSHLIESEKNFWESSSPITRIIDNDFAGSINRFAKELGFPKRSARVWYNREAQPSLKVLLRVSVGLRVPLL</sequence>
<dbReference type="OrthoDB" id="470139at2"/>
<feature type="domain" description="TniQ" evidence="1">
    <location>
        <begin position="23"/>
        <end position="165"/>
    </location>
</feature>